<keyword evidence="1" id="KW-0175">Coiled coil</keyword>
<feature type="coiled-coil region" evidence="1">
    <location>
        <begin position="327"/>
        <end position="354"/>
    </location>
</feature>
<keyword evidence="3" id="KW-1185">Reference proteome</keyword>
<sequence length="386" mass="44789">MCEADRYASWFEGVERTIVLLLKHVNVEFDSGSTPQWTHTFHKNLLKKLKDQKNFHHDALGYGQVHETLWQAKDFRNMWRENGNTKCRRDCQPYLDSVSSQKKIVEAGLLTAFRIIGTRCCTSGKNPMHQIRVSRQKVGKEREALERERKPFNNEKVALMMEAVEKCLADQEKTLQGDIARDRATLERERESHDEHVRSVTTDLDMQSAEIEEEKSTLQKALQDNRELEEQLWEWRLAYHISMVELQKKLDTKTGELERVQDKEAIGNNSSEVSHDKVYAILYRHRRSQDPQELSFDVGKGAEDDGKDLAVMPRILLTRHAQAVTEAKFAKDRQKAFQQENEILEQRLANAEAQNSTDRVIVGSAFSRMEDCMDSGIMMLKVFFTK</sequence>
<evidence type="ECO:0000313" key="3">
    <source>
        <dbReference type="Proteomes" id="UP000664203"/>
    </source>
</evidence>
<dbReference type="EMBL" id="CAJPDR010000688">
    <property type="protein sequence ID" value="CAF9941816.1"/>
    <property type="molecule type" value="Genomic_DNA"/>
</dbReference>
<gene>
    <name evidence="2" type="ORF">ALECFALPRED_009319</name>
</gene>
<dbReference type="Proteomes" id="UP000664203">
    <property type="component" value="Unassembled WGS sequence"/>
</dbReference>
<accession>A0A8H3J6V0</accession>
<comment type="caution">
    <text evidence="2">The sequence shown here is derived from an EMBL/GenBank/DDBJ whole genome shotgun (WGS) entry which is preliminary data.</text>
</comment>
<proteinExistence type="predicted"/>
<evidence type="ECO:0000313" key="2">
    <source>
        <dbReference type="EMBL" id="CAF9941816.1"/>
    </source>
</evidence>
<dbReference type="AlphaFoldDB" id="A0A8H3J6V0"/>
<reference evidence="2" key="1">
    <citation type="submission" date="2021-03" db="EMBL/GenBank/DDBJ databases">
        <authorList>
            <person name="Tagirdzhanova G."/>
        </authorList>
    </citation>
    <scope>NUCLEOTIDE SEQUENCE</scope>
</reference>
<feature type="coiled-coil region" evidence="1">
    <location>
        <begin position="204"/>
        <end position="263"/>
    </location>
</feature>
<dbReference type="OrthoDB" id="10612914at2759"/>
<protein>
    <submittedName>
        <fullName evidence="2">Uncharacterized protein</fullName>
    </submittedName>
</protein>
<name>A0A8H3J6V0_9LECA</name>
<organism evidence="2 3">
    <name type="scientific">Alectoria fallacina</name>
    <dbReference type="NCBI Taxonomy" id="1903189"/>
    <lineage>
        <taxon>Eukaryota</taxon>
        <taxon>Fungi</taxon>
        <taxon>Dikarya</taxon>
        <taxon>Ascomycota</taxon>
        <taxon>Pezizomycotina</taxon>
        <taxon>Lecanoromycetes</taxon>
        <taxon>OSLEUM clade</taxon>
        <taxon>Lecanoromycetidae</taxon>
        <taxon>Lecanorales</taxon>
        <taxon>Lecanorineae</taxon>
        <taxon>Parmeliaceae</taxon>
        <taxon>Alectoria</taxon>
    </lineage>
</organism>
<evidence type="ECO:0000256" key="1">
    <source>
        <dbReference type="SAM" id="Coils"/>
    </source>
</evidence>